<dbReference type="Proteomes" id="UP000239089">
    <property type="component" value="Unassembled WGS sequence"/>
</dbReference>
<feature type="compositionally biased region" description="Basic and acidic residues" evidence="1">
    <location>
        <begin position="445"/>
        <end position="456"/>
    </location>
</feature>
<reference evidence="3 4" key="1">
    <citation type="journal article" date="2018" name="Arch. Microbiol.">
        <title>New insights into the metabolic potential of the phototrophic purple bacterium Rhodopila globiformis DSM 161(T) from its draft genome sequence and evidence for a vanadium-dependent nitrogenase.</title>
        <authorList>
            <person name="Imhoff J.F."/>
            <person name="Rahn T."/>
            <person name="Kunzel S."/>
            <person name="Neulinger S.C."/>
        </authorList>
    </citation>
    <scope>NUCLEOTIDE SEQUENCE [LARGE SCALE GENOMIC DNA]</scope>
    <source>
        <strain evidence="3 4">DSM 16996</strain>
    </source>
</reference>
<comment type="caution">
    <text evidence="3">The sequence shown here is derived from an EMBL/GenBank/DDBJ whole genome shotgun (WGS) entry which is preliminary data.</text>
</comment>
<evidence type="ECO:0000313" key="3">
    <source>
        <dbReference type="EMBL" id="PPQ30999.1"/>
    </source>
</evidence>
<evidence type="ECO:0000313" key="4">
    <source>
        <dbReference type="Proteomes" id="UP000239089"/>
    </source>
</evidence>
<dbReference type="InterPro" id="IPR041219">
    <property type="entry name" value="Phage_lysozyme2"/>
</dbReference>
<dbReference type="EMBL" id="NHSJ01000068">
    <property type="protein sequence ID" value="PPQ30999.1"/>
    <property type="molecule type" value="Genomic_DNA"/>
</dbReference>
<dbReference type="AlphaFoldDB" id="A0A2S6N8Q7"/>
<organism evidence="3 4">
    <name type="scientific">Rhodoblastus sphagnicola</name>
    <dbReference type="NCBI Taxonomy" id="333368"/>
    <lineage>
        <taxon>Bacteria</taxon>
        <taxon>Pseudomonadati</taxon>
        <taxon>Pseudomonadota</taxon>
        <taxon>Alphaproteobacteria</taxon>
        <taxon>Hyphomicrobiales</taxon>
        <taxon>Rhodoblastaceae</taxon>
        <taxon>Rhodoblastus</taxon>
    </lineage>
</organism>
<dbReference type="Pfam" id="PF18013">
    <property type="entry name" value="Phage_lysozyme2"/>
    <property type="match status" value="1"/>
</dbReference>
<protein>
    <recommendedName>
        <fullName evidence="2">Phage tail lysozyme domain-containing protein</fullName>
    </recommendedName>
</protein>
<feature type="domain" description="Phage tail lysozyme" evidence="2">
    <location>
        <begin position="286"/>
        <end position="426"/>
    </location>
</feature>
<name>A0A2S6N8Q7_9HYPH</name>
<keyword evidence="4" id="KW-1185">Reference proteome</keyword>
<evidence type="ECO:0000256" key="1">
    <source>
        <dbReference type="SAM" id="MobiDB-lite"/>
    </source>
</evidence>
<sequence>PLVRGALISGLMHGFTKLAQVQPQRVSTIPTKTAMWEARAAYDWFRTAPPYMRQNMAGIWGFDEKTMLAMTAGVDKFAEHYKKVQRSVGLDPEKAAENGNKLMTAWRSIWNTFTTIVEGALAKLLGPGGENLTALSNWFDEHAKQISDALSEITKGFLEALKGWKEGLGDVDWKEAGKGVAEFAKDIGHLVANLRDLTKWAVDAANAVNKFGQDTGLEWLLNKLAYYGPPNEHQGTGGPADAGAGDGEKPGFFRRAWNGTKKLFGMGAEAAPAGAGGRIGKAVQSENAKKALAALLGSGLPPEGVAAAMGSAQSESSFNPHAHNDVKGGHTGLFQWDSTRWPKIARWIKEHGGNPWDAGWQSRAYVAESAAKPGDQLYDTRRTEEGGRLLRESAGDIAKAMDGIRESERYGRGEEGGRGANARAWLPHVREAMRSHGGGLVSHRSANERAGRHHAEPQSTFNPADAWHTYQRGWAPGAQSFNNSSSSSSSAALHANTTINVHGGNADAGTIAQSVAANQSRVNANLIRNLQGAVA</sequence>
<feature type="region of interest" description="Disordered" evidence="1">
    <location>
        <begin position="436"/>
        <end position="463"/>
    </location>
</feature>
<dbReference type="Gene3D" id="1.10.530.10">
    <property type="match status" value="1"/>
</dbReference>
<accession>A0A2S6N8Q7</accession>
<proteinExistence type="predicted"/>
<gene>
    <name evidence="3" type="ORF">CCR94_10590</name>
</gene>
<feature type="non-terminal residue" evidence="3">
    <location>
        <position position="1"/>
    </location>
</feature>
<evidence type="ECO:0000259" key="2">
    <source>
        <dbReference type="Pfam" id="PF18013"/>
    </source>
</evidence>
<dbReference type="RefSeq" id="WP_206605817.1">
    <property type="nucleotide sequence ID" value="NZ_NHSJ01000068.1"/>
</dbReference>